<comment type="caution">
    <text evidence="2">The sequence shown here is derived from an EMBL/GenBank/DDBJ whole genome shotgun (WGS) entry which is preliminary data.</text>
</comment>
<name>A0A8S1A7B7_ARCPL</name>
<evidence type="ECO:0000256" key="1">
    <source>
        <dbReference type="SAM" id="Phobius"/>
    </source>
</evidence>
<evidence type="ECO:0000313" key="2">
    <source>
        <dbReference type="EMBL" id="CAB3242442.1"/>
    </source>
</evidence>
<feature type="transmembrane region" description="Helical" evidence="1">
    <location>
        <begin position="29"/>
        <end position="49"/>
    </location>
</feature>
<protein>
    <recommendedName>
        <fullName evidence="4">Phosphatidate phosphatase</fullName>
    </recommendedName>
</protein>
<keyword evidence="1" id="KW-1133">Transmembrane helix</keyword>
<sequence>MDRNDRKTNSRTNTITIDCKDTKFIMRKIILDFVVLFCVGILILVFYLWGTPYKRGFFCDDESLKHPYKDSTVTNVMLYIVGLGVPSLTVSHS</sequence>
<keyword evidence="1" id="KW-0812">Transmembrane</keyword>
<dbReference type="AlphaFoldDB" id="A0A8S1A7B7"/>
<organism evidence="2 3">
    <name type="scientific">Arctia plantaginis</name>
    <name type="common">Wood tiger moth</name>
    <name type="synonym">Phalaena plantaginis</name>
    <dbReference type="NCBI Taxonomy" id="874455"/>
    <lineage>
        <taxon>Eukaryota</taxon>
        <taxon>Metazoa</taxon>
        <taxon>Ecdysozoa</taxon>
        <taxon>Arthropoda</taxon>
        <taxon>Hexapoda</taxon>
        <taxon>Insecta</taxon>
        <taxon>Pterygota</taxon>
        <taxon>Neoptera</taxon>
        <taxon>Endopterygota</taxon>
        <taxon>Lepidoptera</taxon>
        <taxon>Glossata</taxon>
        <taxon>Ditrysia</taxon>
        <taxon>Noctuoidea</taxon>
        <taxon>Erebidae</taxon>
        <taxon>Arctiinae</taxon>
        <taxon>Arctia</taxon>
    </lineage>
</organism>
<reference evidence="2 3" key="1">
    <citation type="submission" date="2020-04" db="EMBL/GenBank/DDBJ databases">
        <authorList>
            <person name="Wallbank WR R."/>
            <person name="Pardo Diaz C."/>
            <person name="Kozak K."/>
            <person name="Martin S."/>
            <person name="Jiggins C."/>
            <person name="Moest M."/>
            <person name="Warren A I."/>
            <person name="Byers J.R.P. K."/>
            <person name="Montejo-Kovacevich G."/>
            <person name="Yen C E."/>
        </authorList>
    </citation>
    <scope>NUCLEOTIDE SEQUENCE [LARGE SCALE GENOMIC DNA]</scope>
</reference>
<evidence type="ECO:0008006" key="4">
    <source>
        <dbReference type="Google" id="ProtNLM"/>
    </source>
</evidence>
<proteinExistence type="predicted"/>
<keyword evidence="3" id="KW-1185">Reference proteome</keyword>
<dbReference type="Proteomes" id="UP000494106">
    <property type="component" value="Unassembled WGS sequence"/>
</dbReference>
<keyword evidence="1" id="KW-0472">Membrane</keyword>
<dbReference type="OrthoDB" id="8907274at2759"/>
<dbReference type="EMBL" id="CADEBC010000513">
    <property type="protein sequence ID" value="CAB3242442.1"/>
    <property type="molecule type" value="Genomic_DNA"/>
</dbReference>
<accession>A0A8S1A7B7</accession>
<gene>
    <name evidence="2" type="ORF">APLA_LOCUS9035</name>
</gene>
<evidence type="ECO:0000313" key="3">
    <source>
        <dbReference type="Proteomes" id="UP000494106"/>
    </source>
</evidence>